<dbReference type="Gene3D" id="3.10.20.30">
    <property type="match status" value="1"/>
</dbReference>
<keyword evidence="12" id="KW-1185">Reference proteome</keyword>
<proteinExistence type="inferred from homology"/>
<keyword evidence="6" id="KW-0648">Protein biosynthesis</keyword>
<dbReference type="Proteomes" id="UP001485043">
    <property type="component" value="Unassembled WGS sequence"/>
</dbReference>
<feature type="non-terminal residue" evidence="11">
    <location>
        <position position="143"/>
    </location>
</feature>
<dbReference type="GO" id="GO:0004829">
    <property type="term" value="F:threonine-tRNA ligase activity"/>
    <property type="evidence" value="ECO:0007669"/>
    <property type="project" value="UniProtKB-EC"/>
</dbReference>
<evidence type="ECO:0000256" key="3">
    <source>
        <dbReference type="ARBA" id="ARBA00022598"/>
    </source>
</evidence>
<keyword evidence="7" id="KW-0030">Aminoacyl-tRNA synthetase</keyword>
<dbReference type="InterPro" id="IPR012675">
    <property type="entry name" value="Beta-grasp_dom_sf"/>
</dbReference>
<evidence type="ECO:0000256" key="5">
    <source>
        <dbReference type="ARBA" id="ARBA00022840"/>
    </source>
</evidence>
<keyword evidence="4" id="KW-0547">Nucleotide-binding</keyword>
<sequence length="143" mass="15276">MGGDCCGGQPAFAEALSGLEHQQNAATPAAVASGTVANGQSAAQPKASHKDWVDKLKPYFDTRIQLFEKYTERSNSQKEEAKGANVQISVKLPNGSEQAATRGVTTPMDVANQISKSLAKRVVVAKVDGKDWDLFRPLEADCQ</sequence>
<evidence type="ECO:0000256" key="9">
    <source>
        <dbReference type="ARBA" id="ARBA00049515"/>
    </source>
</evidence>
<keyword evidence="5" id="KW-0067">ATP-binding</keyword>
<evidence type="ECO:0000256" key="4">
    <source>
        <dbReference type="ARBA" id="ARBA00022741"/>
    </source>
</evidence>
<evidence type="ECO:0000256" key="6">
    <source>
        <dbReference type="ARBA" id="ARBA00022917"/>
    </source>
</evidence>
<feature type="domain" description="TGS" evidence="10">
    <location>
        <begin position="84"/>
        <end position="143"/>
    </location>
</feature>
<dbReference type="PROSITE" id="PS51880">
    <property type="entry name" value="TGS"/>
    <property type="match status" value="1"/>
</dbReference>
<dbReference type="InterPro" id="IPR012676">
    <property type="entry name" value="TGS-like"/>
</dbReference>
<dbReference type="InterPro" id="IPR004095">
    <property type="entry name" value="TGS"/>
</dbReference>
<evidence type="ECO:0000259" key="10">
    <source>
        <dbReference type="PROSITE" id="PS51880"/>
    </source>
</evidence>
<dbReference type="CDD" id="cd01667">
    <property type="entry name" value="TGS_ThrRS"/>
    <property type="match status" value="1"/>
</dbReference>
<evidence type="ECO:0000256" key="1">
    <source>
        <dbReference type="ARBA" id="ARBA00008226"/>
    </source>
</evidence>
<dbReference type="SUPFAM" id="SSF81271">
    <property type="entry name" value="TGS-like"/>
    <property type="match status" value="1"/>
</dbReference>
<dbReference type="FunFam" id="3.10.20.30:FF:000006">
    <property type="entry name" value="Threonine--tRNA ligase, cytoplasmic"/>
    <property type="match status" value="1"/>
</dbReference>
<comment type="similarity">
    <text evidence="1">Belongs to the class-II aminoacyl-tRNA synthetase family.</text>
</comment>
<evidence type="ECO:0000256" key="8">
    <source>
        <dbReference type="ARBA" id="ARBA00031900"/>
    </source>
</evidence>
<dbReference type="EC" id="6.1.1.3" evidence="2"/>
<keyword evidence="3" id="KW-0436">Ligase</keyword>
<evidence type="ECO:0000313" key="11">
    <source>
        <dbReference type="EMBL" id="KAK9855787.1"/>
    </source>
</evidence>
<comment type="catalytic activity">
    <reaction evidence="9">
        <text>tRNA(Thr) + L-threonine + ATP = L-threonyl-tRNA(Thr) + AMP + diphosphate + H(+)</text>
        <dbReference type="Rhea" id="RHEA:24624"/>
        <dbReference type="Rhea" id="RHEA-COMP:9670"/>
        <dbReference type="Rhea" id="RHEA-COMP:9704"/>
        <dbReference type="ChEBI" id="CHEBI:15378"/>
        <dbReference type="ChEBI" id="CHEBI:30616"/>
        <dbReference type="ChEBI" id="CHEBI:33019"/>
        <dbReference type="ChEBI" id="CHEBI:57926"/>
        <dbReference type="ChEBI" id="CHEBI:78442"/>
        <dbReference type="ChEBI" id="CHEBI:78534"/>
        <dbReference type="ChEBI" id="CHEBI:456215"/>
        <dbReference type="EC" id="6.1.1.3"/>
    </reaction>
</comment>
<dbReference type="Pfam" id="PF02824">
    <property type="entry name" value="TGS"/>
    <property type="match status" value="1"/>
</dbReference>
<protein>
    <recommendedName>
        <fullName evidence="2">threonine--tRNA ligase</fullName>
        <ecNumber evidence="2">6.1.1.3</ecNumber>
    </recommendedName>
    <alternativeName>
        <fullName evidence="8">Threonyl-tRNA synthetase</fullName>
    </alternativeName>
</protein>
<dbReference type="GO" id="GO:0006412">
    <property type="term" value="P:translation"/>
    <property type="evidence" value="ECO:0007669"/>
    <property type="project" value="UniProtKB-KW"/>
</dbReference>
<evidence type="ECO:0000256" key="7">
    <source>
        <dbReference type="ARBA" id="ARBA00023146"/>
    </source>
</evidence>
<dbReference type="EMBL" id="JALJOV010001041">
    <property type="protein sequence ID" value="KAK9855787.1"/>
    <property type="molecule type" value="Genomic_DNA"/>
</dbReference>
<name>A0AAW1SR97_9CHLO</name>
<organism evidence="11 12">
    <name type="scientific">Apatococcus fuscideae</name>
    <dbReference type="NCBI Taxonomy" id="2026836"/>
    <lineage>
        <taxon>Eukaryota</taxon>
        <taxon>Viridiplantae</taxon>
        <taxon>Chlorophyta</taxon>
        <taxon>core chlorophytes</taxon>
        <taxon>Trebouxiophyceae</taxon>
        <taxon>Chlorellales</taxon>
        <taxon>Chlorellaceae</taxon>
        <taxon>Apatococcus</taxon>
    </lineage>
</organism>
<evidence type="ECO:0000313" key="12">
    <source>
        <dbReference type="Proteomes" id="UP001485043"/>
    </source>
</evidence>
<gene>
    <name evidence="11" type="ORF">WJX84_007727</name>
</gene>
<reference evidence="11 12" key="1">
    <citation type="journal article" date="2024" name="Nat. Commun.">
        <title>Phylogenomics reveals the evolutionary origins of lichenization in chlorophyte algae.</title>
        <authorList>
            <person name="Puginier C."/>
            <person name="Libourel C."/>
            <person name="Otte J."/>
            <person name="Skaloud P."/>
            <person name="Haon M."/>
            <person name="Grisel S."/>
            <person name="Petersen M."/>
            <person name="Berrin J.G."/>
            <person name="Delaux P.M."/>
            <person name="Dal Grande F."/>
            <person name="Keller J."/>
        </authorList>
    </citation>
    <scope>NUCLEOTIDE SEQUENCE [LARGE SCALE GENOMIC DNA]</scope>
    <source>
        <strain evidence="11 12">SAG 2523</strain>
    </source>
</reference>
<accession>A0AAW1SR97</accession>
<dbReference type="AlphaFoldDB" id="A0AAW1SR97"/>
<comment type="caution">
    <text evidence="11">The sequence shown here is derived from an EMBL/GenBank/DDBJ whole genome shotgun (WGS) entry which is preliminary data.</text>
</comment>
<evidence type="ECO:0000256" key="2">
    <source>
        <dbReference type="ARBA" id="ARBA00013163"/>
    </source>
</evidence>
<dbReference type="GO" id="GO:0005524">
    <property type="term" value="F:ATP binding"/>
    <property type="evidence" value="ECO:0007669"/>
    <property type="project" value="UniProtKB-KW"/>
</dbReference>